<name>A0A1H0PT32_MICTS</name>
<evidence type="ECO:0000256" key="1">
    <source>
        <dbReference type="SAM" id="MobiDB-lite"/>
    </source>
</evidence>
<dbReference type="InterPro" id="IPR000845">
    <property type="entry name" value="Nucleoside_phosphorylase_d"/>
</dbReference>
<dbReference type="Proteomes" id="UP000186456">
    <property type="component" value="Unassembled WGS sequence"/>
</dbReference>
<evidence type="ECO:0000313" key="4">
    <source>
        <dbReference type="Proteomes" id="UP000186456"/>
    </source>
</evidence>
<dbReference type="PANTHER" id="PTHR46832">
    <property type="entry name" value="5'-METHYLTHIOADENOSINE/S-ADENOSYLHOMOCYSTEINE NUCLEOSIDASE"/>
    <property type="match status" value="1"/>
</dbReference>
<dbReference type="GO" id="GO:0009116">
    <property type="term" value="P:nucleoside metabolic process"/>
    <property type="evidence" value="ECO:0007669"/>
    <property type="project" value="InterPro"/>
</dbReference>
<evidence type="ECO:0000259" key="2">
    <source>
        <dbReference type="Pfam" id="PF01048"/>
    </source>
</evidence>
<organism evidence="3 4">
    <name type="scientific">Microbacterium testaceum (strain StLB037)</name>
    <dbReference type="NCBI Taxonomy" id="979556"/>
    <lineage>
        <taxon>Bacteria</taxon>
        <taxon>Bacillati</taxon>
        <taxon>Actinomycetota</taxon>
        <taxon>Actinomycetes</taxon>
        <taxon>Micrococcales</taxon>
        <taxon>Microbacteriaceae</taxon>
        <taxon>Microbacterium</taxon>
    </lineage>
</organism>
<proteinExistence type="predicted"/>
<dbReference type="AlphaFoldDB" id="A0A1H0PT32"/>
<dbReference type="GO" id="GO:0008782">
    <property type="term" value="F:adenosylhomocysteine nucleosidase activity"/>
    <property type="evidence" value="ECO:0007669"/>
    <property type="project" value="TreeGrafter"/>
</dbReference>
<feature type="domain" description="Nucleoside phosphorylase" evidence="2">
    <location>
        <begin position="57"/>
        <end position="203"/>
    </location>
</feature>
<feature type="compositionally biased region" description="Basic residues" evidence="1">
    <location>
        <begin position="1"/>
        <end position="20"/>
    </location>
</feature>
<evidence type="ECO:0000313" key="3">
    <source>
        <dbReference type="EMBL" id="SDP07970.1"/>
    </source>
</evidence>
<dbReference type="Pfam" id="PF01048">
    <property type="entry name" value="PNP_UDP_1"/>
    <property type="match status" value="1"/>
</dbReference>
<feature type="region of interest" description="Disordered" evidence="1">
    <location>
        <begin position="1"/>
        <end position="25"/>
    </location>
</feature>
<dbReference type="GO" id="GO:0008930">
    <property type="term" value="F:methylthioadenosine nucleosidase activity"/>
    <property type="evidence" value="ECO:0007669"/>
    <property type="project" value="TreeGrafter"/>
</dbReference>
<dbReference type="Gene3D" id="3.40.50.1580">
    <property type="entry name" value="Nucleoside phosphorylase domain"/>
    <property type="match status" value="1"/>
</dbReference>
<dbReference type="InterPro" id="IPR035994">
    <property type="entry name" value="Nucleoside_phosphorylase_sf"/>
</dbReference>
<protein>
    <submittedName>
        <fullName evidence="3">Adenosylhomocysteine nucleosidase</fullName>
    </submittedName>
</protein>
<gene>
    <name evidence="3" type="ORF">SAMN04487788_1981</name>
</gene>
<dbReference type="SUPFAM" id="SSF53167">
    <property type="entry name" value="Purine and uridine phosphorylases"/>
    <property type="match status" value="1"/>
</dbReference>
<sequence length="216" mass="23208">MRVPVRRAFRRAGRSRRQAARTRGGVGDNGGVKLLVAAHASELIAFEAEITGFERLLTGVGKIPAAYALTRALCAGDYDEIVVVGTAGAIDDDVQGGIYDIAAAIQHDVKGLDGAFGEHVSLPARVETGHEGMVIATGDHFVDDAETVRLIRGLGGSLVDMESYALIWVAQQFGVPIRILRAVSDRAQDGATELWDDVVERCSHELRAEIRTRYGV</sequence>
<dbReference type="GO" id="GO:0005829">
    <property type="term" value="C:cytosol"/>
    <property type="evidence" value="ECO:0007669"/>
    <property type="project" value="TreeGrafter"/>
</dbReference>
<dbReference type="EMBL" id="FNJN01000004">
    <property type="protein sequence ID" value="SDP07970.1"/>
    <property type="molecule type" value="Genomic_DNA"/>
</dbReference>
<accession>A0A1H0PT32</accession>
<dbReference type="GO" id="GO:0019284">
    <property type="term" value="P:L-methionine salvage from S-adenosylmethionine"/>
    <property type="evidence" value="ECO:0007669"/>
    <property type="project" value="TreeGrafter"/>
</dbReference>
<dbReference type="PANTHER" id="PTHR46832:SF1">
    <property type="entry name" value="5'-METHYLTHIOADENOSINE_S-ADENOSYLHOMOCYSTEINE NUCLEOSIDASE"/>
    <property type="match status" value="1"/>
</dbReference>
<reference evidence="3 4" key="1">
    <citation type="submission" date="2016-10" db="EMBL/GenBank/DDBJ databases">
        <authorList>
            <person name="de Groot N.N."/>
        </authorList>
    </citation>
    <scope>NUCLEOTIDE SEQUENCE [LARGE SCALE GENOMIC DNA]</scope>
    <source>
        <strain evidence="3 4">StLB037</strain>
    </source>
</reference>